<feature type="domain" description="PDZ" evidence="8">
    <location>
        <begin position="743"/>
        <end position="778"/>
    </location>
</feature>
<evidence type="ECO:0000259" key="9">
    <source>
        <dbReference type="PROSITE" id="PS50841"/>
    </source>
</evidence>
<dbReference type="SMART" id="SM00021">
    <property type="entry name" value="DAX"/>
    <property type="match status" value="1"/>
</dbReference>
<dbReference type="InterPro" id="IPR029071">
    <property type="entry name" value="Ubiquitin-like_domsf"/>
</dbReference>
<evidence type="ECO:0000313" key="11">
    <source>
        <dbReference type="WBParaSite" id="Hba_14930"/>
    </source>
</evidence>
<reference evidence="11" key="1">
    <citation type="submission" date="2016-11" db="UniProtKB">
        <authorList>
            <consortium name="WormBaseParasite"/>
        </authorList>
    </citation>
    <scope>IDENTIFICATION</scope>
</reference>
<dbReference type="InterPro" id="IPR038207">
    <property type="entry name" value="DIX_dom_sf"/>
</dbReference>
<sequence>MSGSCRQRYASDCIMNSGRPAIDRSMLSPSKADTLLSSNTAPNTIVEKAKTLSLDDTINSATMEEALREGTDISDGGMSSVVLETPPAAVNQPFPATSTKVYYHIDDEPTPYLTEIHVPPDLITLGDVKRVLMRSNFKYYCKAVDPDTQNEVKAEIRDDMERLHRSSNGRFELFLLTTEGSTHSDGGSSGLPKSNRHHMVPGPAPTSMYHLSQNAYRQAVHQYENSLLSTDSESMISAPMPQYLKGSLNRRQFQPQYLVEEKQVLSKEVILVMAGIYEEKMANSSRFSPLKERQAIITTHLSERTSFLKELLGERKNSARSIIPIFNTTNVLNRGKVGQIVNWMEKASLQKKPPLAEPEVVEVEEKRKTKKRYIGNITSTRFLNSIFSSSSRIEGKKKDLDNRLKMEANHGVRKEPILLCDRISSNSIDTKLKLMKAVEEVPVKRRLKKRQSEGVVGVESEKNKRLSIADTDNFFSFMKHSGRPRSTIVDVSSLENRKVQLKDGEEFALRQLKPRSGERFSPSLIVQRKTSPISTSGTDQIEKRVPSRRRPLSVVINGSNMKSDRKIMTSSRSLCRTMTMIESKILPPLYENLIHEEKDDSLISTNKGGNSRLARKYIGSHSTSTYQGKKDSAPDATPRRHLIGHRGRRFEDSTITSESDARMFSDEDDRGSTTTDITSVSRQHENMYRKRRSRRQYRRPSRASSFSSITESSMSLDVNTVILNMDTVNFLGISIVGQSSARGAVALDGRIEAGDMILQVNDISFDNFTNDQAVDVLRLFLCSIKIIYYIIFSTSAVYKKKITGKKYQVVEAMAMPSSGLDIKNRTWLKIPIPMSFLVNKITFTEQCYYVLGEECADFARYRANPEDVMAQQQAQRWQWTTGGGGAKAPSMVSDVHGRMYVMDI</sequence>
<dbReference type="PANTHER" id="PTHR10878">
    <property type="entry name" value="SEGMENT POLARITY PROTEIN DISHEVELLED"/>
    <property type="match status" value="1"/>
</dbReference>
<dbReference type="Proteomes" id="UP000095283">
    <property type="component" value="Unplaced"/>
</dbReference>
<feature type="domain" description="DIX" evidence="9">
    <location>
        <begin position="96"/>
        <end position="178"/>
    </location>
</feature>
<organism evidence="10 11">
    <name type="scientific">Heterorhabditis bacteriophora</name>
    <name type="common">Entomopathogenic nematode worm</name>
    <dbReference type="NCBI Taxonomy" id="37862"/>
    <lineage>
        <taxon>Eukaryota</taxon>
        <taxon>Metazoa</taxon>
        <taxon>Ecdysozoa</taxon>
        <taxon>Nematoda</taxon>
        <taxon>Chromadorea</taxon>
        <taxon>Rhabditida</taxon>
        <taxon>Rhabditina</taxon>
        <taxon>Rhabditomorpha</taxon>
        <taxon>Strongyloidea</taxon>
        <taxon>Heterorhabditidae</taxon>
        <taxon>Heterorhabditis</taxon>
    </lineage>
</organism>
<dbReference type="Pfam" id="PF02377">
    <property type="entry name" value="Dishevelled"/>
    <property type="match status" value="1"/>
</dbReference>
<evidence type="ECO:0000256" key="1">
    <source>
        <dbReference type="ARBA" id="ARBA00004496"/>
    </source>
</evidence>
<evidence type="ECO:0000313" key="10">
    <source>
        <dbReference type="Proteomes" id="UP000095283"/>
    </source>
</evidence>
<dbReference type="AlphaFoldDB" id="A0A1I7XBD0"/>
<feature type="compositionally biased region" description="Basic residues" evidence="6">
    <location>
        <begin position="689"/>
        <end position="701"/>
    </location>
</feature>
<evidence type="ECO:0000256" key="2">
    <source>
        <dbReference type="ARBA" id="ARBA00022473"/>
    </source>
</evidence>
<keyword evidence="3" id="KW-0963">Cytoplasm</keyword>
<evidence type="ECO:0000259" key="8">
    <source>
        <dbReference type="PROSITE" id="PS50106"/>
    </source>
</evidence>
<dbReference type="GO" id="GO:0060070">
    <property type="term" value="P:canonical Wnt signaling pathway"/>
    <property type="evidence" value="ECO:0007669"/>
    <property type="project" value="TreeGrafter"/>
</dbReference>
<dbReference type="PANTHER" id="PTHR10878:SF25">
    <property type="entry name" value="SEGMENT POLARITY PROTEIN DISHEVELLED"/>
    <property type="match status" value="1"/>
</dbReference>
<evidence type="ECO:0000256" key="3">
    <source>
        <dbReference type="ARBA" id="ARBA00022490"/>
    </source>
</evidence>
<dbReference type="GO" id="GO:0005829">
    <property type="term" value="C:cytosol"/>
    <property type="evidence" value="ECO:0007669"/>
    <property type="project" value="TreeGrafter"/>
</dbReference>
<dbReference type="PROSITE" id="PS50841">
    <property type="entry name" value="DIX"/>
    <property type="match status" value="1"/>
</dbReference>
<evidence type="ECO:0000256" key="5">
    <source>
        <dbReference type="PROSITE-ProRule" id="PRU00069"/>
    </source>
</evidence>
<keyword evidence="7" id="KW-1133">Transmembrane helix</keyword>
<dbReference type="SUPFAM" id="SSF50156">
    <property type="entry name" value="PDZ domain-like"/>
    <property type="match status" value="1"/>
</dbReference>
<dbReference type="WBParaSite" id="Hba_14930">
    <property type="protein sequence ID" value="Hba_14930"/>
    <property type="gene ID" value="Hba_14930"/>
</dbReference>
<dbReference type="Pfam" id="PF00595">
    <property type="entry name" value="PDZ"/>
    <property type="match status" value="1"/>
</dbReference>
<keyword evidence="2" id="KW-0217">Developmental protein</keyword>
<dbReference type="Pfam" id="PF00778">
    <property type="entry name" value="DIX"/>
    <property type="match status" value="1"/>
</dbReference>
<dbReference type="Gene3D" id="2.30.42.10">
    <property type="match status" value="1"/>
</dbReference>
<dbReference type="SUPFAM" id="SSF54236">
    <property type="entry name" value="Ubiquitin-like"/>
    <property type="match status" value="1"/>
</dbReference>
<feature type="compositionally biased region" description="Polar residues" evidence="6">
    <location>
        <begin position="672"/>
        <end position="681"/>
    </location>
</feature>
<dbReference type="InterPro" id="IPR015506">
    <property type="entry name" value="Dsh/Dvl-rel"/>
</dbReference>
<accession>A0A1I7XBD0</accession>
<keyword evidence="4 5" id="KW-0879">Wnt signaling pathway</keyword>
<dbReference type="InterPro" id="IPR036034">
    <property type="entry name" value="PDZ_sf"/>
</dbReference>
<feature type="compositionally biased region" description="Basic residues" evidence="6">
    <location>
        <begin position="639"/>
        <end position="648"/>
    </location>
</feature>
<feature type="transmembrane region" description="Helical" evidence="7">
    <location>
        <begin position="776"/>
        <end position="798"/>
    </location>
</feature>
<evidence type="ECO:0000256" key="7">
    <source>
        <dbReference type="SAM" id="Phobius"/>
    </source>
</evidence>
<dbReference type="GO" id="GO:0005109">
    <property type="term" value="F:frizzled binding"/>
    <property type="evidence" value="ECO:0007669"/>
    <property type="project" value="TreeGrafter"/>
</dbReference>
<dbReference type="PROSITE" id="PS50106">
    <property type="entry name" value="PDZ"/>
    <property type="match status" value="1"/>
</dbReference>
<evidence type="ECO:0000256" key="4">
    <source>
        <dbReference type="ARBA" id="ARBA00022687"/>
    </source>
</evidence>
<dbReference type="FunFam" id="2.40.240.130:FF:000001">
    <property type="entry name" value="Segment polarity protein dishevelled homolog DVL-1"/>
    <property type="match status" value="1"/>
</dbReference>
<keyword evidence="7" id="KW-0472">Membrane</keyword>
<keyword evidence="10" id="KW-1185">Reference proteome</keyword>
<protein>
    <submittedName>
        <fullName evidence="11">PDZ domain-containing protein</fullName>
    </submittedName>
</protein>
<feature type="region of interest" description="Disordered" evidence="6">
    <location>
        <begin position="617"/>
        <end position="706"/>
    </location>
</feature>
<dbReference type="InterPro" id="IPR003351">
    <property type="entry name" value="Dishevelled_protein_dom"/>
</dbReference>
<name>A0A1I7XBD0_HETBA</name>
<dbReference type="Gene3D" id="2.40.240.130">
    <property type="match status" value="1"/>
</dbReference>
<dbReference type="SMART" id="SM00228">
    <property type="entry name" value="PDZ"/>
    <property type="match status" value="1"/>
</dbReference>
<evidence type="ECO:0000256" key="6">
    <source>
        <dbReference type="SAM" id="MobiDB-lite"/>
    </source>
</evidence>
<comment type="subcellular location">
    <subcellularLocation>
        <location evidence="1">Cytoplasm</location>
    </subcellularLocation>
</comment>
<dbReference type="InterPro" id="IPR001478">
    <property type="entry name" value="PDZ"/>
</dbReference>
<keyword evidence="7" id="KW-0812">Transmembrane</keyword>
<dbReference type="InterPro" id="IPR001158">
    <property type="entry name" value="DIX"/>
</dbReference>
<proteinExistence type="predicted"/>